<evidence type="ECO:0000313" key="1">
    <source>
        <dbReference type="EMBL" id="KAJ7698394.1"/>
    </source>
</evidence>
<organism evidence="1 2">
    <name type="scientific">Mycena rosella</name>
    <name type="common">Pink bonnet</name>
    <name type="synonym">Agaricus rosellus</name>
    <dbReference type="NCBI Taxonomy" id="1033263"/>
    <lineage>
        <taxon>Eukaryota</taxon>
        <taxon>Fungi</taxon>
        <taxon>Dikarya</taxon>
        <taxon>Basidiomycota</taxon>
        <taxon>Agaricomycotina</taxon>
        <taxon>Agaricomycetes</taxon>
        <taxon>Agaricomycetidae</taxon>
        <taxon>Agaricales</taxon>
        <taxon>Marasmiineae</taxon>
        <taxon>Mycenaceae</taxon>
        <taxon>Mycena</taxon>
    </lineage>
</organism>
<comment type="caution">
    <text evidence="1">The sequence shown here is derived from an EMBL/GenBank/DDBJ whole genome shotgun (WGS) entry which is preliminary data.</text>
</comment>
<evidence type="ECO:0000313" key="2">
    <source>
        <dbReference type="Proteomes" id="UP001221757"/>
    </source>
</evidence>
<name>A0AAD7DSJ0_MYCRO</name>
<reference evidence="1" key="1">
    <citation type="submission" date="2023-03" db="EMBL/GenBank/DDBJ databases">
        <title>Massive genome expansion in bonnet fungi (Mycena s.s.) driven by repeated elements and novel gene families across ecological guilds.</title>
        <authorList>
            <consortium name="Lawrence Berkeley National Laboratory"/>
            <person name="Harder C.B."/>
            <person name="Miyauchi S."/>
            <person name="Viragh M."/>
            <person name="Kuo A."/>
            <person name="Thoen E."/>
            <person name="Andreopoulos B."/>
            <person name="Lu D."/>
            <person name="Skrede I."/>
            <person name="Drula E."/>
            <person name="Henrissat B."/>
            <person name="Morin E."/>
            <person name="Kohler A."/>
            <person name="Barry K."/>
            <person name="LaButti K."/>
            <person name="Morin E."/>
            <person name="Salamov A."/>
            <person name="Lipzen A."/>
            <person name="Mereny Z."/>
            <person name="Hegedus B."/>
            <person name="Baldrian P."/>
            <person name="Stursova M."/>
            <person name="Weitz H."/>
            <person name="Taylor A."/>
            <person name="Grigoriev I.V."/>
            <person name="Nagy L.G."/>
            <person name="Martin F."/>
            <person name="Kauserud H."/>
        </authorList>
    </citation>
    <scope>NUCLEOTIDE SEQUENCE</scope>
    <source>
        <strain evidence="1">CBHHK067</strain>
    </source>
</reference>
<keyword evidence="2" id="KW-1185">Reference proteome</keyword>
<gene>
    <name evidence="1" type="ORF">B0H17DRAFT_1196967</name>
</gene>
<dbReference type="EMBL" id="JARKIE010000026">
    <property type="protein sequence ID" value="KAJ7698394.1"/>
    <property type="molecule type" value="Genomic_DNA"/>
</dbReference>
<sequence length="62" mass="6918">MQANSYFAEMLLDLAKRKPHLIFKTNTPHVLLLDHLDDDLLLEDSNAVSGLSTSPVPELLSE</sequence>
<dbReference type="AlphaFoldDB" id="A0AAD7DSJ0"/>
<dbReference type="Proteomes" id="UP001221757">
    <property type="component" value="Unassembled WGS sequence"/>
</dbReference>
<accession>A0AAD7DSJ0</accession>
<proteinExistence type="predicted"/>
<protein>
    <submittedName>
        <fullName evidence="1">Uncharacterized protein</fullName>
    </submittedName>
</protein>